<feature type="transmembrane region" description="Helical" evidence="6">
    <location>
        <begin position="6"/>
        <end position="25"/>
    </location>
</feature>
<dbReference type="PANTHER" id="PTHR31123">
    <property type="entry name" value="ACCUMULATION OF DYADS PROTEIN 2-RELATED"/>
    <property type="match status" value="1"/>
</dbReference>
<dbReference type="PANTHER" id="PTHR31123:SF4">
    <property type="entry name" value="PROTEIN ALCS"/>
    <property type="match status" value="1"/>
</dbReference>
<dbReference type="GO" id="GO:0015123">
    <property type="term" value="F:acetate transmembrane transporter activity"/>
    <property type="evidence" value="ECO:0007669"/>
    <property type="project" value="TreeGrafter"/>
</dbReference>
<dbReference type="GO" id="GO:0005886">
    <property type="term" value="C:plasma membrane"/>
    <property type="evidence" value="ECO:0007669"/>
    <property type="project" value="TreeGrafter"/>
</dbReference>
<accession>A0A7S3P5L5</accession>
<dbReference type="InterPro" id="IPR051633">
    <property type="entry name" value="AceTr"/>
</dbReference>
<comment type="subcellular location">
    <subcellularLocation>
        <location evidence="1">Membrane</location>
        <topology evidence="1">Multi-pass membrane protein</topology>
    </subcellularLocation>
</comment>
<keyword evidence="3 6" id="KW-0812">Transmembrane</keyword>
<sequence>MSNIGNPAPLGLLAFGMTTLMLMYVEMEWCEKDFEVIVAGTAMALGGAGQVLVAIFEILKGSSFSFAVFGCYGFFWLGWALVYFERNKTDSLFGEASYQDGSTLWFTQWGILTSCFWVITWRKNHCLIFVFFCLLVTFFLLAAANARESVELRKVSHDEIDVCRVICSRLAWQCESPALMMVPNFTFHTRRSRITILPSSSSS</sequence>
<evidence type="ECO:0000256" key="3">
    <source>
        <dbReference type="ARBA" id="ARBA00022692"/>
    </source>
</evidence>
<organism evidence="7">
    <name type="scientific">Amphora coffeiformis</name>
    <dbReference type="NCBI Taxonomy" id="265554"/>
    <lineage>
        <taxon>Eukaryota</taxon>
        <taxon>Sar</taxon>
        <taxon>Stramenopiles</taxon>
        <taxon>Ochrophyta</taxon>
        <taxon>Bacillariophyta</taxon>
        <taxon>Bacillariophyceae</taxon>
        <taxon>Bacillariophycidae</taxon>
        <taxon>Thalassiophysales</taxon>
        <taxon>Catenulaceae</taxon>
        <taxon>Amphora</taxon>
    </lineage>
</organism>
<dbReference type="InterPro" id="IPR000791">
    <property type="entry name" value="Gpr1/Fun34/SatP-like"/>
</dbReference>
<dbReference type="AlphaFoldDB" id="A0A7S3P5L5"/>
<evidence type="ECO:0000256" key="5">
    <source>
        <dbReference type="ARBA" id="ARBA00023136"/>
    </source>
</evidence>
<comment type="similarity">
    <text evidence="2">Belongs to the acetate uptake transporter (AceTr) (TC 2.A.96) family.</text>
</comment>
<gene>
    <name evidence="7" type="ORF">ACOF00016_LOCUS6386</name>
</gene>
<dbReference type="NCBIfam" id="NF038013">
    <property type="entry name" value="AceTr_1"/>
    <property type="match status" value="1"/>
</dbReference>
<evidence type="ECO:0000313" key="7">
    <source>
        <dbReference type="EMBL" id="CAE0408658.1"/>
    </source>
</evidence>
<dbReference type="InterPro" id="IPR047622">
    <property type="entry name" value="GPR1_FUN34_YAAH"/>
</dbReference>
<keyword evidence="5 6" id="KW-0472">Membrane</keyword>
<feature type="transmembrane region" description="Helical" evidence="6">
    <location>
        <begin position="37"/>
        <end position="58"/>
    </location>
</feature>
<feature type="transmembrane region" description="Helical" evidence="6">
    <location>
        <begin position="127"/>
        <end position="146"/>
    </location>
</feature>
<keyword evidence="4 6" id="KW-1133">Transmembrane helix</keyword>
<evidence type="ECO:0000256" key="6">
    <source>
        <dbReference type="SAM" id="Phobius"/>
    </source>
</evidence>
<dbReference type="Pfam" id="PF01184">
    <property type="entry name" value="Gpr1_Fun34_YaaH"/>
    <property type="match status" value="1"/>
</dbReference>
<feature type="transmembrane region" description="Helical" evidence="6">
    <location>
        <begin position="64"/>
        <end position="84"/>
    </location>
</feature>
<reference evidence="7" key="1">
    <citation type="submission" date="2021-01" db="EMBL/GenBank/DDBJ databases">
        <authorList>
            <person name="Corre E."/>
            <person name="Pelletier E."/>
            <person name="Niang G."/>
            <person name="Scheremetjew M."/>
            <person name="Finn R."/>
            <person name="Kale V."/>
            <person name="Holt S."/>
            <person name="Cochrane G."/>
            <person name="Meng A."/>
            <person name="Brown T."/>
            <person name="Cohen L."/>
        </authorList>
    </citation>
    <scope>NUCLEOTIDE SEQUENCE</scope>
    <source>
        <strain evidence="7">CCMP127</strain>
    </source>
</reference>
<evidence type="ECO:0000256" key="2">
    <source>
        <dbReference type="ARBA" id="ARBA00005587"/>
    </source>
</evidence>
<evidence type="ECO:0000256" key="4">
    <source>
        <dbReference type="ARBA" id="ARBA00022989"/>
    </source>
</evidence>
<feature type="transmembrane region" description="Helical" evidence="6">
    <location>
        <begin position="104"/>
        <end position="121"/>
    </location>
</feature>
<evidence type="ECO:0000256" key="1">
    <source>
        <dbReference type="ARBA" id="ARBA00004141"/>
    </source>
</evidence>
<proteinExistence type="inferred from homology"/>
<dbReference type="PROSITE" id="PS01114">
    <property type="entry name" value="GPR1_FUN34_YAAH"/>
    <property type="match status" value="1"/>
</dbReference>
<name>A0A7S3P5L5_9STRA</name>
<dbReference type="EMBL" id="HBIM01007496">
    <property type="protein sequence ID" value="CAE0408658.1"/>
    <property type="molecule type" value="Transcribed_RNA"/>
</dbReference>
<protein>
    <submittedName>
        <fullName evidence="7">Uncharacterized protein</fullName>
    </submittedName>
</protein>